<name>A0AAV9SG39_9TELE</name>
<gene>
    <name evidence="1" type="ORF">CRENBAI_003006</name>
</gene>
<dbReference type="EMBL" id="JAHHUM010000403">
    <property type="protein sequence ID" value="KAK5620035.1"/>
    <property type="molecule type" value="Genomic_DNA"/>
</dbReference>
<keyword evidence="2" id="KW-1185">Reference proteome</keyword>
<protein>
    <submittedName>
        <fullName evidence="1">Uncharacterized protein</fullName>
    </submittedName>
</protein>
<evidence type="ECO:0000313" key="2">
    <source>
        <dbReference type="Proteomes" id="UP001311232"/>
    </source>
</evidence>
<evidence type="ECO:0000313" key="1">
    <source>
        <dbReference type="EMBL" id="KAK5620035.1"/>
    </source>
</evidence>
<accession>A0AAV9SG39</accession>
<organism evidence="1 2">
    <name type="scientific">Crenichthys baileyi</name>
    <name type="common">White River springfish</name>
    <dbReference type="NCBI Taxonomy" id="28760"/>
    <lineage>
        <taxon>Eukaryota</taxon>
        <taxon>Metazoa</taxon>
        <taxon>Chordata</taxon>
        <taxon>Craniata</taxon>
        <taxon>Vertebrata</taxon>
        <taxon>Euteleostomi</taxon>
        <taxon>Actinopterygii</taxon>
        <taxon>Neopterygii</taxon>
        <taxon>Teleostei</taxon>
        <taxon>Neoteleostei</taxon>
        <taxon>Acanthomorphata</taxon>
        <taxon>Ovalentaria</taxon>
        <taxon>Atherinomorphae</taxon>
        <taxon>Cyprinodontiformes</taxon>
        <taxon>Goodeidae</taxon>
        <taxon>Crenichthys</taxon>
    </lineage>
</organism>
<dbReference type="Proteomes" id="UP001311232">
    <property type="component" value="Unassembled WGS sequence"/>
</dbReference>
<comment type="caution">
    <text evidence="1">The sequence shown here is derived from an EMBL/GenBank/DDBJ whole genome shotgun (WGS) entry which is preliminary data.</text>
</comment>
<sequence>MMLIYSSSERRSAGYDLGNLKAKSTPDPFQNPSWPAWSIVLLKEALLYPPQAVCNYAAT</sequence>
<reference evidence="1 2" key="1">
    <citation type="submission" date="2021-06" db="EMBL/GenBank/DDBJ databases">
        <authorList>
            <person name="Palmer J.M."/>
        </authorList>
    </citation>
    <scope>NUCLEOTIDE SEQUENCE [LARGE SCALE GENOMIC DNA]</scope>
    <source>
        <strain evidence="1 2">MEX-2019</strain>
        <tissue evidence="1">Muscle</tissue>
    </source>
</reference>
<dbReference type="AlphaFoldDB" id="A0AAV9SG39"/>
<proteinExistence type="predicted"/>